<accession>A0A7T8KAT9</accession>
<name>A0A7T8KAT9_CALRO</name>
<organism evidence="1 2">
    <name type="scientific">Caligus rogercresseyi</name>
    <name type="common">Sea louse</name>
    <dbReference type="NCBI Taxonomy" id="217165"/>
    <lineage>
        <taxon>Eukaryota</taxon>
        <taxon>Metazoa</taxon>
        <taxon>Ecdysozoa</taxon>
        <taxon>Arthropoda</taxon>
        <taxon>Crustacea</taxon>
        <taxon>Multicrustacea</taxon>
        <taxon>Hexanauplia</taxon>
        <taxon>Copepoda</taxon>
        <taxon>Siphonostomatoida</taxon>
        <taxon>Caligidae</taxon>
        <taxon>Caligus</taxon>
    </lineage>
</organism>
<keyword evidence="2" id="KW-1185">Reference proteome</keyword>
<reference evidence="2" key="1">
    <citation type="submission" date="2021-01" db="EMBL/GenBank/DDBJ databases">
        <title>Caligus Genome Assembly.</title>
        <authorList>
            <person name="Gallardo-Escarate C."/>
        </authorList>
    </citation>
    <scope>NUCLEOTIDE SEQUENCE [LARGE SCALE GENOMIC DNA]</scope>
</reference>
<dbReference type="EMBL" id="CP045892">
    <property type="protein sequence ID" value="QQP52688.1"/>
    <property type="molecule type" value="Genomic_DNA"/>
</dbReference>
<dbReference type="AlphaFoldDB" id="A0A7T8KAT9"/>
<evidence type="ECO:0000313" key="2">
    <source>
        <dbReference type="Proteomes" id="UP000595437"/>
    </source>
</evidence>
<protein>
    <submittedName>
        <fullName evidence="1">Uncharacterized protein</fullName>
    </submittedName>
</protein>
<evidence type="ECO:0000313" key="1">
    <source>
        <dbReference type="EMBL" id="QQP52688.1"/>
    </source>
</evidence>
<sequence>MLQDLHQGSLLPGEASGKNLLVFVDCHVLQSKPSDRWLGSSLGRFTGYFFSFFGVK</sequence>
<gene>
    <name evidence="1" type="ORF">FKW44_004915</name>
</gene>
<proteinExistence type="predicted"/>
<dbReference type="Proteomes" id="UP000595437">
    <property type="component" value="Chromosome 3"/>
</dbReference>